<comment type="function">
    <text evidence="1 10">Controls the rotational direction of flagella during chemotaxis.</text>
</comment>
<keyword evidence="12" id="KW-0966">Cell projection</keyword>
<evidence type="ECO:0000256" key="4">
    <source>
        <dbReference type="ARBA" id="ARBA00022475"/>
    </source>
</evidence>
<keyword evidence="6 10" id="KW-0812">Transmembrane</keyword>
<dbReference type="AlphaFoldDB" id="A0A1Y6FXI0"/>
<dbReference type="InterPro" id="IPR005503">
    <property type="entry name" value="FliL"/>
</dbReference>
<keyword evidence="12" id="KW-0969">Cilium</keyword>
<dbReference type="OrthoDB" id="5829285at2"/>
<protein>
    <recommendedName>
        <fullName evidence="10">Flagellar protein FliL</fullName>
    </recommendedName>
</protein>
<evidence type="ECO:0000313" key="13">
    <source>
        <dbReference type="Proteomes" id="UP000194450"/>
    </source>
</evidence>
<keyword evidence="9 10" id="KW-0472">Membrane</keyword>
<dbReference type="GO" id="GO:0006935">
    <property type="term" value="P:chemotaxis"/>
    <property type="evidence" value="ECO:0007669"/>
    <property type="project" value="UniProtKB-KW"/>
</dbReference>
<dbReference type="GO" id="GO:0071978">
    <property type="term" value="P:bacterial-type flagellum-dependent swarming motility"/>
    <property type="evidence" value="ECO:0007669"/>
    <property type="project" value="TreeGrafter"/>
</dbReference>
<keyword evidence="12" id="KW-0282">Flagellum</keyword>
<evidence type="ECO:0000256" key="10">
    <source>
        <dbReference type="RuleBase" id="RU364125"/>
    </source>
</evidence>
<keyword evidence="4" id="KW-1003">Cell membrane</keyword>
<dbReference type="PANTHER" id="PTHR35091:SF2">
    <property type="entry name" value="FLAGELLAR PROTEIN FLIL"/>
    <property type="match status" value="1"/>
</dbReference>
<feature type="region of interest" description="Disordered" evidence="11">
    <location>
        <begin position="49"/>
        <end position="68"/>
    </location>
</feature>
<keyword evidence="7 10" id="KW-0283">Flagellar rotation</keyword>
<keyword evidence="13" id="KW-1185">Reference proteome</keyword>
<evidence type="ECO:0000256" key="6">
    <source>
        <dbReference type="ARBA" id="ARBA00022692"/>
    </source>
</evidence>
<comment type="similarity">
    <text evidence="3 10">Belongs to the FliL family.</text>
</comment>
<evidence type="ECO:0000256" key="8">
    <source>
        <dbReference type="ARBA" id="ARBA00022989"/>
    </source>
</evidence>
<dbReference type="NCBIfam" id="NF004285">
    <property type="entry name" value="PRK05696.1"/>
    <property type="match status" value="1"/>
</dbReference>
<dbReference type="RefSeq" id="WP_086435438.1">
    <property type="nucleotide sequence ID" value="NZ_FXWH01000003.1"/>
</dbReference>
<dbReference type="GO" id="GO:0009425">
    <property type="term" value="C:bacterial-type flagellum basal body"/>
    <property type="evidence" value="ECO:0007669"/>
    <property type="project" value="InterPro"/>
</dbReference>
<dbReference type="EMBL" id="FXWH01000003">
    <property type="protein sequence ID" value="SMQ80560.1"/>
    <property type="molecule type" value="Genomic_DNA"/>
</dbReference>
<reference evidence="13" key="1">
    <citation type="submission" date="2017-04" db="EMBL/GenBank/DDBJ databases">
        <authorList>
            <person name="Varghese N."/>
            <person name="Submissions S."/>
        </authorList>
    </citation>
    <scope>NUCLEOTIDE SEQUENCE [LARGE SCALE GENOMIC DNA]</scope>
</reference>
<sequence>MADEEIDVVETGEPKSGKKRLIMAVAGVLFVAIVAIAAYMLLGDSRDTPATPSDVADPGAISRAVEDGSGPEAGDAIYVGMPRPFVFNVPGDERDRLVQIKVQLLVRGTNNEDIAKRHIPLIEGTLLQVFSSMTADELQTAEGKDKIRELGLEQAREVLREVTGKPVVDEVLFNGFVLQ</sequence>
<dbReference type="GO" id="GO:0005886">
    <property type="term" value="C:plasma membrane"/>
    <property type="evidence" value="ECO:0007669"/>
    <property type="project" value="UniProtKB-SubCell"/>
</dbReference>
<keyword evidence="10" id="KW-0997">Cell inner membrane</keyword>
<comment type="subcellular location">
    <subcellularLocation>
        <location evidence="10">Cell inner membrane</location>
    </subcellularLocation>
    <subcellularLocation>
        <location evidence="2">Cell membrane</location>
        <topology evidence="2">Single-pass membrane protein</topology>
    </subcellularLocation>
</comment>
<evidence type="ECO:0000256" key="5">
    <source>
        <dbReference type="ARBA" id="ARBA00022500"/>
    </source>
</evidence>
<keyword evidence="5 10" id="KW-0145">Chemotaxis</keyword>
<evidence type="ECO:0000256" key="3">
    <source>
        <dbReference type="ARBA" id="ARBA00008281"/>
    </source>
</evidence>
<keyword evidence="8 10" id="KW-1133">Transmembrane helix</keyword>
<evidence type="ECO:0000256" key="11">
    <source>
        <dbReference type="SAM" id="MobiDB-lite"/>
    </source>
</evidence>
<evidence type="ECO:0000256" key="7">
    <source>
        <dbReference type="ARBA" id="ARBA00022779"/>
    </source>
</evidence>
<gene>
    <name evidence="12" type="ORF">SAMN06297229_2315</name>
</gene>
<accession>A0A1Y6FXI0</accession>
<feature type="transmembrane region" description="Helical" evidence="10">
    <location>
        <begin position="21"/>
        <end position="42"/>
    </location>
</feature>
<evidence type="ECO:0000256" key="2">
    <source>
        <dbReference type="ARBA" id="ARBA00004162"/>
    </source>
</evidence>
<evidence type="ECO:0000256" key="1">
    <source>
        <dbReference type="ARBA" id="ARBA00002254"/>
    </source>
</evidence>
<name>A0A1Y6FXI0_9GAMM</name>
<evidence type="ECO:0000256" key="9">
    <source>
        <dbReference type="ARBA" id="ARBA00023136"/>
    </source>
</evidence>
<dbReference type="Pfam" id="PF03748">
    <property type="entry name" value="FliL"/>
    <property type="match status" value="1"/>
</dbReference>
<evidence type="ECO:0000313" key="12">
    <source>
        <dbReference type="EMBL" id="SMQ80560.1"/>
    </source>
</evidence>
<organism evidence="12 13">
    <name type="scientific">Pseudidiomarina planktonica</name>
    <dbReference type="NCBI Taxonomy" id="1323738"/>
    <lineage>
        <taxon>Bacteria</taxon>
        <taxon>Pseudomonadati</taxon>
        <taxon>Pseudomonadota</taxon>
        <taxon>Gammaproteobacteria</taxon>
        <taxon>Alteromonadales</taxon>
        <taxon>Idiomarinaceae</taxon>
        <taxon>Pseudidiomarina</taxon>
    </lineage>
</organism>
<dbReference type="PANTHER" id="PTHR35091">
    <property type="entry name" value="FLAGELLAR PROTEIN FLIL"/>
    <property type="match status" value="1"/>
</dbReference>
<proteinExistence type="inferred from homology"/>
<dbReference type="Proteomes" id="UP000194450">
    <property type="component" value="Unassembled WGS sequence"/>
</dbReference>